<keyword evidence="2" id="KW-1185">Reference proteome</keyword>
<dbReference type="OrthoDB" id="598065at2"/>
<sequence>MRLNDVNPLDQIPVPAVPIILIHTDSFIEEIKNGAESFKRLFKISSLDTTSIVFTPTNDPRVNQILQEQEVDLASYYLQGNQYIVKSNYIHALFSYETEEEDAKNFLRENGYTLNDSMLIGNRYFHYYVSTLIKNATPIDKILDVLQVFHVKNGIFKSDRNASIGQFFYDLIAVNKQLPSYKNLFIHFNHLKTGYPDDFDTIENLLQSLNDRMILMNKAVIELKYQSLRTVTNNASTEVMYHLSYFVVLVTGVYDNLAWIINYLYGLGYSLEHINRTKVKLQNVHNPTNKPTEAYYKNLLHKAPGICKYLLSDKISCLIDFIYPLRDAIQHRSFIKPLTVSKVSSSKKSPVKLLIQFPKDVRKILHRHFSPIAFGFEEDTSRSMRRDYYDIHIFSKTLHSEIIDLVNIICARIDLSELIMLSPEQQNNIENAIKNYEKNPFVGLSVQQDMAY</sequence>
<gene>
    <name evidence="1" type="ORF">CPT03_03325</name>
</gene>
<evidence type="ECO:0000313" key="2">
    <source>
        <dbReference type="Proteomes" id="UP000223749"/>
    </source>
</evidence>
<dbReference type="Proteomes" id="UP000223749">
    <property type="component" value="Chromosome"/>
</dbReference>
<name>A0A2D1U1S4_9SPHI</name>
<dbReference type="RefSeq" id="WP_099437510.1">
    <property type="nucleotide sequence ID" value="NZ_CP024091.1"/>
</dbReference>
<organism evidence="1 2">
    <name type="scientific">Pedobacter ginsengisoli</name>
    <dbReference type="NCBI Taxonomy" id="363852"/>
    <lineage>
        <taxon>Bacteria</taxon>
        <taxon>Pseudomonadati</taxon>
        <taxon>Bacteroidota</taxon>
        <taxon>Sphingobacteriia</taxon>
        <taxon>Sphingobacteriales</taxon>
        <taxon>Sphingobacteriaceae</taxon>
        <taxon>Pedobacter</taxon>
    </lineage>
</organism>
<protein>
    <submittedName>
        <fullName evidence="1">Uncharacterized protein</fullName>
    </submittedName>
</protein>
<dbReference type="AlphaFoldDB" id="A0A2D1U1S4"/>
<accession>A0A2D1U1S4</accession>
<dbReference type="EMBL" id="CP024091">
    <property type="protein sequence ID" value="ATP55562.1"/>
    <property type="molecule type" value="Genomic_DNA"/>
</dbReference>
<reference evidence="1 2" key="1">
    <citation type="submission" date="2017-10" db="EMBL/GenBank/DDBJ databases">
        <title>Whole genome of Pedobacter ginsengisoli T01R-27 isolated from tomato rhizosphere.</title>
        <authorList>
            <person name="Weon H.-Y."/>
            <person name="Lee S.A."/>
            <person name="Sang M.K."/>
            <person name="Song J."/>
        </authorList>
    </citation>
    <scope>NUCLEOTIDE SEQUENCE [LARGE SCALE GENOMIC DNA]</scope>
    <source>
        <strain evidence="1 2">T01R-27</strain>
    </source>
</reference>
<dbReference type="KEGG" id="pgs:CPT03_03325"/>
<evidence type="ECO:0000313" key="1">
    <source>
        <dbReference type="EMBL" id="ATP55562.1"/>
    </source>
</evidence>
<proteinExistence type="predicted"/>